<protein>
    <submittedName>
        <fullName evidence="1">RxLR effector protein</fullName>
    </submittedName>
</protein>
<accession>A0A225VDJ7</accession>
<gene>
    <name evidence="1" type="ORF">PHMEG_00025400</name>
</gene>
<name>A0A225VDJ7_9STRA</name>
<comment type="caution">
    <text evidence="1">The sequence shown here is derived from an EMBL/GenBank/DDBJ whole genome shotgun (WGS) entry which is preliminary data.</text>
</comment>
<dbReference type="OrthoDB" id="128648at2759"/>
<sequence length="256" mass="29460">MTADKNNTTKQTIYTGLEARDEERVIPGWNKVTDTFKVAKSKVSDALDKELDDVISNPNLKMLGDYLDMFNRKYPAKRMSLVGSARQIWNTHKITKQLQAQQLTDWFRNGNSVDDVFKILKIGDEGPQFLASPKLFPFHDYIHLVNSKNLREKTNLFKALRNGFGDHKFATSISKATEMPSLQGRAVTYQDKLFKLTRRHEENWIDHFWDGRISGELDFDKVNALMSSKLSMDILLADAGSRVSKLVHEMYQLLEI</sequence>
<dbReference type="Proteomes" id="UP000198211">
    <property type="component" value="Unassembled WGS sequence"/>
</dbReference>
<evidence type="ECO:0000313" key="1">
    <source>
        <dbReference type="EMBL" id="OWZ02948.1"/>
    </source>
</evidence>
<dbReference type="EMBL" id="NBNE01005833">
    <property type="protein sequence ID" value="OWZ02948.1"/>
    <property type="molecule type" value="Genomic_DNA"/>
</dbReference>
<proteinExistence type="predicted"/>
<organism evidence="1 2">
    <name type="scientific">Phytophthora megakarya</name>
    <dbReference type="NCBI Taxonomy" id="4795"/>
    <lineage>
        <taxon>Eukaryota</taxon>
        <taxon>Sar</taxon>
        <taxon>Stramenopiles</taxon>
        <taxon>Oomycota</taxon>
        <taxon>Peronosporomycetes</taxon>
        <taxon>Peronosporales</taxon>
        <taxon>Peronosporaceae</taxon>
        <taxon>Phytophthora</taxon>
    </lineage>
</organism>
<dbReference type="AlphaFoldDB" id="A0A225VDJ7"/>
<evidence type="ECO:0000313" key="2">
    <source>
        <dbReference type="Proteomes" id="UP000198211"/>
    </source>
</evidence>
<keyword evidence="2" id="KW-1185">Reference proteome</keyword>
<reference evidence="2" key="1">
    <citation type="submission" date="2017-03" db="EMBL/GenBank/DDBJ databases">
        <title>Phytopthora megakarya and P. palmivora, two closely related causual agents of cacao black pod achieved similar genome size and gene model numbers by different mechanisms.</title>
        <authorList>
            <person name="Ali S."/>
            <person name="Shao J."/>
            <person name="Larry D.J."/>
            <person name="Kronmiller B."/>
            <person name="Shen D."/>
            <person name="Strem M.D."/>
            <person name="Melnick R.L."/>
            <person name="Guiltinan M.J."/>
            <person name="Tyler B.M."/>
            <person name="Meinhardt L.W."/>
            <person name="Bailey B.A."/>
        </authorList>
    </citation>
    <scope>NUCLEOTIDE SEQUENCE [LARGE SCALE GENOMIC DNA]</scope>
    <source>
        <strain evidence="2">zdho120</strain>
    </source>
</reference>